<dbReference type="OMA" id="SMFNIDF"/>
<feature type="region of interest" description="Disordered" evidence="1">
    <location>
        <begin position="376"/>
        <end position="441"/>
    </location>
</feature>
<dbReference type="Proteomes" id="UP000005222">
    <property type="component" value="Chromosome D"/>
</dbReference>
<feature type="region of interest" description="Disordered" evidence="1">
    <location>
        <begin position="1"/>
        <end position="54"/>
    </location>
</feature>
<feature type="region of interest" description="Disordered" evidence="1">
    <location>
        <begin position="476"/>
        <end position="499"/>
    </location>
</feature>
<evidence type="ECO:0000256" key="1">
    <source>
        <dbReference type="SAM" id="MobiDB-lite"/>
    </source>
</evidence>
<feature type="compositionally biased region" description="Basic and acidic residues" evidence="1">
    <location>
        <begin position="703"/>
        <end position="727"/>
    </location>
</feature>
<name>G8YR00_PICSO</name>
<feature type="compositionally biased region" description="Polar residues" evidence="1">
    <location>
        <begin position="490"/>
        <end position="499"/>
    </location>
</feature>
<dbReference type="HOGENOM" id="CLU_292392_0_0_1"/>
<evidence type="ECO:0000313" key="3">
    <source>
        <dbReference type="EMBL" id="CCE79085.1"/>
    </source>
</evidence>
<dbReference type="AlphaFoldDB" id="G8YR00"/>
<protein>
    <submittedName>
        <fullName evidence="3">Piso0_001122 protein</fullName>
    </submittedName>
</protein>
<accession>G8YR00</accession>
<feature type="compositionally biased region" description="Low complexity" evidence="1">
    <location>
        <begin position="117"/>
        <end position="136"/>
    </location>
</feature>
<dbReference type="EMBL" id="FO082057">
    <property type="protein sequence ID" value="CCE78499.1"/>
    <property type="molecule type" value="Genomic_DNA"/>
</dbReference>
<reference evidence="4" key="2">
    <citation type="journal article" date="2012" name="G3 (Bethesda)">
        <title>Pichia sorbitophila, an interspecies yeast hybrid reveals early steps of genome resolution following polyploidization.</title>
        <authorList>
            <person name="Leh Louis V."/>
            <person name="Despons L."/>
            <person name="Friedrich A."/>
            <person name="Martin T."/>
            <person name="Durrens P."/>
            <person name="Casaregola S."/>
            <person name="Neuveglise C."/>
            <person name="Fairhead C."/>
            <person name="Marck C."/>
            <person name="Cruz J.A."/>
            <person name="Straub M.L."/>
            <person name="Kugler V."/>
            <person name="Sacerdot C."/>
            <person name="Uzunov Z."/>
            <person name="Thierry A."/>
            <person name="Weiss S."/>
            <person name="Bleykasten C."/>
            <person name="De Montigny J."/>
            <person name="Jacques N."/>
            <person name="Jung P."/>
            <person name="Lemaire M."/>
            <person name="Mallet S."/>
            <person name="Morel G."/>
            <person name="Richard G.F."/>
            <person name="Sarkar A."/>
            <person name="Savel G."/>
            <person name="Schacherer J."/>
            <person name="Seret M.L."/>
            <person name="Talla E."/>
            <person name="Samson G."/>
            <person name="Jubin C."/>
            <person name="Poulain J."/>
            <person name="Vacherie B."/>
            <person name="Barbe V."/>
            <person name="Pelletier E."/>
            <person name="Sherman D.J."/>
            <person name="Westhof E."/>
            <person name="Weissenbach J."/>
            <person name="Baret P.V."/>
            <person name="Wincker P."/>
            <person name="Gaillardin C."/>
            <person name="Dujon B."/>
            <person name="Souciet J.L."/>
        </authorList>
    </citation>
    <scope>NUCLEOTIDE SEQUENCE [LARGE SCALE GENOMIC DNA]</scope>
    <source>
        <strain evidence="4">ATCC MYA-4447 / BCRC 22081 / CBS 7064 / NBRC 10061 / NRRL Y-12695</strain>
    </source>
</reference>
<dbReference type="eggNOG" id="ENOG502RPQY">
    <property type="taxonomic scope" value="Eukaryota"/>
</dbReference>
<keyword evidence="4" id="KW-1185">Reference proteome</keyword>
<dbReference type="Proteomes" id="UP000005222">
    <property type="component" value="Chromosome C"/>
</dbReference>
<proteinExistence type="predicted"/>
<dbReference type="OrthoDB" id="4089867at2759"/>
<feature type="region of interest" description="Disordered" evidence="1">
    <location>
        <begin position="117"/>
        <end position="190"/>
    </location>
</feature>
<sequence length="1039" mass="115234">MDPSTPRKPHMSSMDDITLGTKPLIKVERRARSSSPSKTRRPVSASIHDVKTSPISYASSDDLRSLVSATSSLEAKKQLKALSRSPISKKLHINASSDPKKYIIPIPFTLQLPPKLSANNSASSSGASSPKSPNGKYSSRPPKLVYTGSGYEMLDQSSASELEEEDDISVQSPTRRSKPPPVAINKRNLKKNRNMKLDQIPDELSIIEEASVCGSSLKSRNPSITSSYYKVTKPLPPPKPITFPKPQTGPKLNSSFSTSNLPREKTRNIEDIEVSEASRGRDRPMAVSGTNNIESKIDSKASGLTTIPRTFTDYDIQSLRQTNAPISQINGVLKVHKRSFSDESYASSASDLSHITGISNITTNRGALMSTIMEEEGDMNSSNVPLSRIFTSNTSSSGTLEDSSISEDESTETPEDEDSFEEDSQTLSEKPVKELPAVPTSSQDNAAIKYFNFQDIKPGFNQNTEIMEPRKQLSAPACESDNEGPGKSFSFPNNDSNITNNEQLKKKALEMKMAESPSKSNLFQNNREEIEIPNLDDMSTYYTGSTGVSDTMSCVNGENYRFQDMSSMTTNDSALEPIGVPSKDAKMVGKEQFKMIYNDDSDTDIDIDLAERTPSSNAKAANLSKEKELPPIPQPAQEKPPSATGSFRAHRRSNSMFHIDFSPKEEAEKGPTPSRSHRRTKSIGSHISLSGVPSNLPQQTRKSQNEPSEKMGDSIASDFDKLQIAEPPKRVNYDVDFKEADSQDDFGNDFGLNQKIIQEIYGHVRGSKQDEKVITGGSLKVKEKTPMIIPRSKTTGYERSHKSKLTDYSSSTSTGSLWSRNGKFSNCTPDTDAESITIDLTTDKYDVCMIKRKDSVLSYRSVTEKTKDGKEVEVVLVDDDMRDGPKYRDEFEDELESIYSKYKKDKWVFRTNSTVSNSSESSIASYESDANSETQLRIKPRKPNPVKSKLPVVEENVANKTIAADAKTRTKFSSEMNLSKLKQGYGLMDQARVMSNPTLLSQKRQIQDANQNYFDYSSNGNYDFKSFMMQQSIVNKNQY</sequence>
<feature type="region of interest" description="Disordered" evidence="1">
    <location>
        <begin position="615"/>
        <end position="727"/>
    </location>
</feature>
<feature type="compositionally biased region" description="Polar residues" evidence="1">
    <location>
        <begin position="682"/>
        <end position="702"/>
    </location>
</feature>
<dbReference type="STRING" id="559304.G8YR00"/>
<feature type="compositionally biased region" description="Polar residues" evidence="1">
    <location>
        <begin position="250"/>
        <end position="261"/>
    </location>
</feature>
<evidence type="ECO:0000313" key="4">
    <source>
        <dbReference type="Proteomes" id="UP000005222"/>
    </source>
</evidence>
<reference evidence="3" key="1">
    <citation type="submission" date="2011-10" db="EMBL/GenBank/DDBJ databases">
        <authorList>
            <person name="Genoscope - CEA"/>
        </authorList>
    </citation>
    <scope>NUCLEOTIDE SEQUENCE</scope>
</reference>
<feature type="compositionally biased region" description="Acidic residues" evidence="1">
    <location>
        <begin position="404"/>
        <end position="424"/>
    </location>
</feature>
<dbReference type="EMBL" id="FO082056">
    <property type="protein sequence ID" value="CCE79085.1"/>
    <property type="molecule type" value="Genomic_DNA"/>
</dbReference>
<evidence type="ECO:0000313" key="2">
    <source>
        <dbReference type="EMBL" id="CCE78499.1"/>
    </source>
</evidence>
<feature type="compositionally biased region" description="Polar residues" evidence="1">
    <location>
        <begin position="379"/>
        <end position="400"/>
    </location>
</feature>
<gene>
    <name evidence="3" type="primary">Piso0_001122</name>
    <name evidence="2" type="ORF">GNLVRS01_PISO0C11376g</name>
    <name evidence="3" type="ORF">GNLVRS01_PISO0D11443g</name>
</gene>
<feature type="region of interest" description="Disordered" evidence="1">
    <location>
        <begin position="243"/>
        <end position="264"/>
    </location>
</feature>
<organism evidence="3 4">
    <name type="scientific">Pichia sorbitophila (strain ATCC MYA-4447 / BCRC 22081 / CBS 7064 / NBRC 10061 / NRRL Y-12695)</name>
    <name type="common">Hybrid yeast</name>
    <dbReference type="NCBI Taxonomy" id="559304"/>
    <lineage>
        <taxon>Eukaryota</taxon>
        <taxon>Fungi</taxon>
        <taxon>Dikarya</taxon>
        <taxon>Ascomycota</taxon>
        <taxon>Saccharomycotina</taxon>
        <taxon>Pichiomycetes</taxon>
        <taxon>Debaryomycetaceae</taxon>
        <taxon>Millerozyma</taxon>
    </lineage>
</organism>
<dbReference type="InParanoid" id="G8YR00"/>